<name>C4J8D3_MAIZE</name>
<dbReference type="EMBL" id="BT087080">
    <property type="protein sequence ID" value="ACR37433.1"/>
    <property type="molecule type" value="mRNA"/>
</dbReference>
<evidence type="ECO:0000313" key="1">
    <source>
        <dbReference type="EMBL" id="ACR37433.1"/>
    </source>
</evidence>
<accession>C4J8D3</accession>
<reference evidence="1" key="2">
    <citation type="submission" date="2012-06" db="EMBL/GenBank/DDBJ databases">
        <authorList>
            <person name="Yu Y."/>
            <person name="Currie J."/>
            <person name="Lomeli R."/>
            <person name="Angelova A."/>
            <person name="Collura K."/>
            <person name="Wissotski M."/>
            <person name="Campos D."/>
            <person name="Kudrna D."/>
            <person name="Golser W."/>
            <person name="Ashely E."/>
            <person name="Descour A."/>
            <person name="Fernandes J."/>
            <person name="Soderlund C."/>
            <person name="Walbot V."/>
        </authorList>
    </citation>
    <scope>NUCLEOTIDE SEQUENCE</scope>
    <source>
        <strain evidence="1">B73</strain>
    </source>
</reference>
<reference evidence="1" key="1">
    <citation type="journal article" date="2009" name="PLoS Genet.">
        <title>Sequencing, mapping, and analysis of 27,455 maize full-length cDNAs.</title>
        <authorList>
            <person name="Soderlund C."/>
            <person name="Descour A."/>
            <person name="Kudrna D."/>
            <person name="Bomhoff M."/>
            <person name="Boyd L."/>
            <person name="Currie J."/>
            <person name="Angelova A."/>
            <person name="Collura K."/>
            <person name="Wissotski M."/>
            <person name="Ashley E."/>
            <person name="Morrow D."/>
            <person name="Fernandes J."/>
            <person name="Walbot V."/>
            <person name="Yu Y."/>
        </authorList>
    </citation>
    <scope>NUCLEOTIDE SEQUENCE</scope>
    <source>
        <strain evidence="1">B73</strain>
    </source>
</reference>
<sequence>MYKNTSPCRSPGTG</sequence>
<proteinExistence type="evidence at transcript level"/>
<organism evidence="1">
    <name type="scientific">Zea mays</name>
    <name type="common">Maize</name>
    <dbReference type="NCBI Taxonomy" id="4577"/>
    <lineage>
        <taxon>Eukaryota</taxon>
        <taxon>Viridiplantae</taxon>
        <taxon>Streptophyta</taxon>
        <taxon>Embryophyta</taxon>
        <taxon>Tracheophyta</taxon>
        <taxon>Spermatophyta</taxon>
        <taxon>Magnoliopsida</taxon>
        <taxon>Liliopsida</taxon>
        <taxon>Poales</taxon>
        <taxon>Poaceae</taxon>
        <taxon>PACMAD clade</taxon>
        <taxon>Panicoideae</taxon>
        <taxon>Andropogonodae</taxon>
        <taxon>Andropogoneae</taxon>
        <taxon>Tripsacinae</taxon>
        <taxon>Zea</taxon>
    </lineage>
</organism>
<protein>
    <submittedName>
        <fullName evidence="1">Uncharacterized protein</fullName>
    </submittedName>
</protein>